<dbReference type="Pfam" id="PF00589">
    <property type="entry name" value="Phage_integrase"/>
    <property type="match status" value="1"/>
</dbReference>
<dbReference type="InterPro" id="IPR011010">
    <property type="entry name" value="DNA_brk_join_enz"/>
</dbReference>
<dbReference type="Gene3D" id="1.10.150.130">
    <property type="match status" value="1"/>
</dbReference>
<dbReference type="PANTHER" id="PTHR30349:SF64">
    <property type="entry name" value="PROPHAGE INTEGRASE INTD-RELATED"/>
    <property type="match status" value="1"/>
</dbReference>
<dbReference type="Gene3D" id="1.10.443.10">
    <property type="entry name" value="Intergrase catalytic core"/>
    <property type="match status" value="1"/>
</dbReference>
<dbReference type="EMBL" id="CP036267">
    <property type="protein sequence ID" value="QDT32066.1"/>
    <property type="molecule type" value="Genomic_DNA"/>
</dbReference>
<dbReference type="AlphaFoldDB" id="A0A517QKA4"/>
<gene>
    <name evidence="5" type="primary">xerC_1</name>
    <name evidence="5" type="ORF">Mal48_13060</name>
</gene>
<dbReference type="InterPro" id="IPR002104">
    <property type="entry name" value="Integrase_catalytic"/>
</dbReference>
<dbReference type="GO" id="GO:0003677">
    <property type="term" value="F:DNA binding"/>
    <property type="evidence" value="ECO:0007669"/>
    <property type="project" value="UniProtKB-KW"/>
</dbReference>
<reference evidence="5 6" key="1">
    <citation type="submission" date="2019-02" db="EMBL/GenBank/DDBJ databases">
        <title>Deep-cultivation of Planctomycetes and their phenomic and genomic characterization uncovers novel biology.</title>
        <authorList>
            <person name="Wiegand S."/>
            <person name="Jogler M."/>
            <person name="Boedeker C."/>
            <person name="Pinto D."/>
            <person name="Vollmers J."/>
            <person name="Rivas-Marin E."/>
            <person name="Kohn T."/>
            <person name="Peeters S.H."/>
            <person name="Heuer A."/>
            <person name="Rast P."/>
            <person name="Oberbeckmann S."/>
            <person name="Bunk B."/>
            <person name="Jeske O."/>
            <person name="Meyerdierks A."/>
            <person name="Storesund J.E."/>
            <person name="Kallscheuer N."/>
            <person name="Luecker S."/>
            <person name="Lage O.M."/>
            <person name="Pohl T."/>
            <person name="Merkel B.J."/>
            <person name="Hornburger P."/>
            <person name="Mueller R.-W."/>
            <person name="Bruemmer F."/>
            <person name="Labrenz M."/>
            <person name="Spormann A.M."/>
            <person name="Op den Camp H."/>
            <person name="Overmann J."/>
            <person name="Amann R."/>
            <person name="Jetten M.S.M."/>
            <person name="Mascher T."/>
            <person name="Medema M.H."/>
            <person name="Devos D.P."/>
            <person name="Kaster A.-K."/>
            <person name="Ovreas L."/>
            <person name="Rohde M."/>
            <person name="Galperin M.Y."/>
            <person name="Jogler C."/>
        </authorList>
    </citation>
    <scope>NUCLEOTIDE SEQUENCE [LARGE SCALE GENOMIC DNA]</scope>
    <source>
        <strain evidence="5 6">Mal48</strain>
    </source>
</reference>
<dbReference type="CDD" id="cd00397">
    <property type="entry name" value="DNA_BRE_C"/>
    <property type="match status" value="1"/>
</dbReference>
<dbReference type="GO" id="GO:0015074">
    <property type="term" value="P:DNA integration"/>
    <property type="evidence" value="ECO:0007669"/>
    <property type="project" value="InterPro"/>
</dbReference>
<dbReference type="InterPro" id="IPR025269">
    <property type="entry name" value="SAM-like_dom"/>
</dbReference>
<evidence type="ECO:0000256" key="2">
    <source>
        <dbReference type="ARBA" id="ARBA00023125"/>
    </source>
</evidence>
<dbReference type="GO" id="GO:0006310">
    <property type="term" value="P:DNA recombination"/>
    <property type="evidence" value="ECO:0007669"/>
    <property type="project" value="UniProtKB-KW"/>
</dbReference>
<dbReference type="SUPFAM" id="SSF56349">
    <property type="entry name" value="DNA breaking-rejoining enzymes"/>
    <property type="match status" value="1"/>
</dbReference>
<name>A0A517QKA4_9PLAN</name>
<protein>
    <submittedName>
        <fullName evidence="5">Tyrosine recombinase XerC</fullName>
    </submittedName>
</protein>
<accession>A0A517QKA4</accession>
<sequence length="372" mass="42964">MAKKRVPKYAHHKPSGQARVRIDGKDIYLGVYGSQESHQRYSELLGEWSRSNSEPIKDVKVRELTHLYIEHCKIYYRKNGEVTGEVANIKSAVRYLNQKFRNLLSKEIDTLKLEAVREHMIEADLARKTINCHISRIKSMFKWAANKKFIDKMVFLELTTLEGLKEGRSMARETDAVIPVPESYIAAVKEYVTSPIWTMIQLQMYTGMRPGEVLQMRACDLVMSGDVWEYHPQSHKTQHKKKLRIVHLGKHAQELIKPYLTTDLQAYLFSPLKGRAEYTSKNYRDDAKAFVRNDRRRYSSQGYYIAIKRACESAEVPHWSPNRLRHNFATNVRREHGIEAARVLLGHSSAVTSEIYAEVDIESARAVIAKIG</sequence>
<organism evidence="5 6">
    <name type="scientific">Thalassoglobus polymorphus</name>
    <dbReference type="NCBI Taxonomy" id="2527994"/>
    <lineage>
        <taxon>Bacteria</taxon>
        <taxon>Pseudomonadati</taxon>
        <taxon>Planctomycetota</taxon>
        <taxon>Planctomycetia</taxon>
        <taxon>Planctomycetales</taxon>
        <taxon>Planctomycetaceae</taxon>
        <taxon>Thalassoglobus</taxon>
    </lineage>
</organism>
<keyword evidence="3" id="KW-0233">DNA recombination</keyword>
<evidence type="ECO:0000259" key="4">
    <source>
        <dbReference type="PROSITE" id="PS51898"/>
    </source>
</evidence>
<dbReference type="RefSeq" id="WP_145197102.1">
    <property type="nucleotide sequence ID" value="NZ_CP036267.1"/>
</dbReference>
<dbReference type="InterPro" id="IPR013762">
    <property type="entry name" value="Integrase-like_cat_sf"/>
</dbReference>
<dbReference type="Pfam" id="PF13102">
    <property type="entry name" value="Phage_int_SAM_5"/>
    <property type="match status" value="1"/>
</dbReference>
<dbReference type="OrthoDB" id="254233at2"/>
<feature type="domain" description="Tyr recombinase" evidence="4">
    <location>
        <begin position="163"/>
        <end position="369"/>
    </location>
</feature>
<dbReference type="InterPro" id="IPR010998">
    <property type="entry name" value="Integrase_recombinase_N"/>
</dbReference>
<dbReference type="PROSITE" id="PS51898">
    <property type="entry name" value="TYR_RECOMBINASE"/>
    <property type="match status" value="1"/>
</dbReference>
<evidence type="ECO:0000256" key="3">
    <source>
        <dbReference type="ARBA" id="ARBA00023172"/>
    </source>
</evidence>
<dbReference type="Proteomes" id="UP000315724">
    <property type="component" value="Chromosome"/>
</dbReference>
<keyword evidence="2" id="KW-0238">DNA-binding</keyword>
<keyword evidence="6" id="KW-1185">Reference proteome</keyword>
<evidence type="ECO:0000313" key="6">
    <source>
        <dbReference type="Proteomes" id="UP000315724"/>
    </source>
</evidence>
<proteinExistence type="inferred from homology"/>
<dbReference type="InterPro" id="IPR050090">
    <property type="entry name" value="Tyrosine_recombinase_XerCD"/>
</dbReference>
<dbReference type="PANTHER" id="PTHR30349">
    <property type="entry name" value="PHAGE INTEGRASE-RELATED"/>
    <property type="match status" value="1"/>
</dbReference>
<dbReference type="KEGG" id="tpol:Mal48_13060"/>
<comment type="similarity">
    <text evidence="1">Belongs to the 'phage' integrase family.</text>
</comment>
<evidence type="ECO:0000256" key="1">
    <source>
        <dbReference type="ARBA" id="ARBA00008857"/>
    </source>
</evidence>
<evidence type="ECO:0000313" key="5">
    <source>
        <dbReference type="EMBL" id="QDT32066.1"/>
    </source>
</evidence>